<evidence type="ECO:0000256" key="1">
    <source>
        <dbReference type="SAM" id="MobiDB-lite"/>
    </source>
</evidence>
<feature type="region of interest" description="Disordered" evidence="1">
    <location>
        <begin position="1"/>
        <end position="26"/>
    </location>
</feature>
<keyword evidence="2" id="KW-0812">Transmembrane</keyword>
<dbReference type="EMBL" id="JACIDT010000001">
    <property type="protein sequence ID" value="MBB3924534.1"/>
    <property type="molecule type" value="Genomic_DNA"/>
</dbReference>
<organism evidence="3 4">
    <name type="scientific">Sphingobium jiangsuense</name>
    <dbReference type="NCBI Taxonomy" id="870476"/>
    <lineage>
        <taxon>Bacteria</taxon>
        <taxon>Pseudomonadati</taxon>
        <taxon>Pseudomonadota</taxon>
        <taxon>Alphaproteobacteria</taxon>
        <taxon>Sphingomonadales</taxon>
        <taxon>Sphingomonadaceae</taxon>
        <taxon>Sphingobium</taxon>
    </lineage>
</organism>
<dbReference type="RefSeq" id="WP_188070366.1">
    <property type="nucleotide sequence ID" value="NZ_BSPS01000087.1"/>
</dbReference>
<dbReference type="AlphaFoldDB" id="A0A7W6BMP3"/>
<proteinExistence type="predicted"/>
<reference evidence="3 4" key="1">
    <citation type="submission" date="2020-08" db="EMBL/GenBank/DDBJ databases">
        <title>Genomic Encyclopedia of Type Strains, Phase IV (KMG-IV): sequencing the most valuable type-strain genomes for metagenomic binning, comparative biology and taxonomic classification.</title>
        <authorList>
            <person name="Goeker M."/>
        </authorList>
    </citation>
    <scope>NUCLEOTIDE SEQUENCE [LARGE SCALE GENOMIC DNA]</scope>
    <source>
        <strain evidence="3 4">DSM 26189</strain>
    </source>
</reference>
<protein>
    <submittedName>
        <fullName evidence="3">Uncharacterized protein</fullName>
    </submittedName>
</protein>
<feature type="compositionally biased region" description="Basic and acidic residues" evidence="1">
    <location>
        <begin position="13"/>
        <end position="26"/>
    </location>
</feature>
<comment type="caution">
    <text evidence="3">The sequence shown here is derived from an EMBL/GenBank/DDBJ whole genome shotgun (WGS) entry which is preliminary data.</text>
</comment>
<keyword evidence="2" id="KW-0472">Membrane</keyword>
<feature type="transmembrane region" description="Helical" evidence="2">
    <location>
        <begin position="33"/>
        <end position="55"/>
    </location>
</feature>
<name>A0A7W6BMP3_9SPHN</name>
<evidence type="ECO:0000256" key="2">
    <source>
        <dbReference type="SAM" id="Phobius"/>
    </source>
</evidence>
<keyword evidence="4" id="KW-1185">Reference proteome</keyword>
<accession>A0A7W6BMP3</accession>
<evidence type="ECO:0000313" key="3">
    <source>
        <dbReference type="EMBL" id="MBB3924534.1"/>
    </source>
</evidence>
<evidence type="ECO:0000313" key="4">
    <source>
        <dbReference type="Proteomes" id="UP000571950"/>
    </source>
</evidence>
<dbReference type="Proteomes" id="UP000571950">
    <property type="component" value="Unassembled WGS sequence"/>
</dbReference>
<gene>
    <name evidence="3" type="ORF">GGR43_000228</name>
</gene>
<sequence>MAMAETPLPPVDPDPHPMHRSTDETRAGTTPHIVRYVLGISLALALVVMTIIYLWGIT</sequence>
<keyword evidence="2" id="KW-1133">Transmembrane helix</keyword>